<organism evidence="4 5">
    <name type="scientific">Merluccius polli</name>
    <name type="common">Benguela hake</name>
    <name type="synonym">Merluccius cadenati</name>
    <dbReference type="NCBI Taxonomy" id="89951"/>
    <lineage>
        <taxon>Eukaryota</taxon>
        <taxon>Metazoa</taxon>
        <taxon>Chordata</taxon>
        <taxon>Craniata</taxon>
        <taxon>Vertebrata</taxon>
        <taxon>Euteleostomi</taxon>
        <taxon>Actinopterygii</taxon>
        <taxon>Neopterygii</taxon>
        <taxon>Teleostei</taxon>
        <taxon>Neoteleostei</taxon>
        <taxon>Acanthomorphata</taxon>
        <taxon>Zeiogadaria</taxon>
        <taxon>Gadariae</taxon>
        <taxon>Gadiformes</taxon>
        <taxon>Gadoidei</taxon>
        <taxon>Merlucciidae</taxon>
        <taxon>Merluccius</taxon>
    </lineage>
</organism>
<dbReference type="InterPro" id="IPR012337">
    <property type="entry name" value="RNaseH-like_sf"/>
</dbReference>
<dbReference type="Pfam" id="PF14291">
    <property type="entry name" value="DUF4371"/>
    <property type="match status" value="1"/>
</dbReference>
<dbReference type="GO" id="GO:0046983">
    <property type="term" value="F:protein dimerization activity"/>
    <property type="evidence" value="ECO:0007669"/>
    <property type="project" value="InterPro"/>
</dbReference>
<dbReference type="AlphaFoldDB" id="A0AA47P1F0"/>
<dbReference type="InterPro" id="IPR052958">
    <property type="entry name" value="IFN-induced_PKR_regulator"/>
</dbReference>
<evidence type="ECO:0000259" key="3">
    <source>
        <dbReference type="Pfam" id="PF14291"/>
    </source>
</evidence>
<feature type="compositionally biased region" description="Low complexity" evidence="1">
    <location>
        <begin position="45"/>
        <end position="62"/>
    </location>
</feature>
<sequence>MSKRQLSLFQAFEKKRSKPTITNTQQSSDNEGATSSQAGREDEVASYASSSSASLAVAAAVSEGPSPEPAENTRQQQRVVSAAAYEDDLGCVKADELKTTSDSVKLKAIQSRFKPPRGWVPPARVICGKQRKIPEEFFDESIYPTLRYSKSVDGVFCVACMLFSSDDMVLRTKPLTDWSNAKKIVSRHMSTPAHHSAQLRAGEFVDVALGKSQSIYSKLDRSHELAVERNKHGLKAVIDLIAVCGQQNLPIRGHTDERSNFQVLLNYRAKGDEKLREYLENAPSNAKYCSHSVQNELIELCGKQIQDTVLKKCRDAEWFSLLADETADISNVEQVALVLRYVDCVNSSYSLREDFLGFFSTADTTGETLTQLLLGRLRELDLDPARIVGQGYDGAGNVSGKVRGVQARIREQYPAAVYVHCRNHALNLAIVHSTKIPVVRNTLNTAQELVSFITASPKRLQCLLRNSSSKKRLQKFSDTRWSQHDMCLSTVIDNYEDVVTTLAELKTDADAKCSSAASALSRAMETFEFIICLTVTQELLHCLTPLSNGLQNPKCELPMAARMATDLVTVLEKKRDDSTYDNIWGKACSLAELVEVIPSLPRIAKKQAHRSNTPAANPQEYWKRTIFLPFIDHLTTEVRDRVCLALPRLKAQYLLPDKLPLLTDSLWMEIKEEYGALMPSVDTADVELNLWRQHNRAKDDTPVTSECDILQVLRLTADFYPNVHTVIKVLLTMPVSTASAERSFSCLRRLKTYLRNTMTDKRLSGLALMNIHHDIPIDSEAILREFDVTGRRRINIK</sequence>
<reference evidence="4" key="1">
    <citation type="journal article" date="2023" name="Front. Mar. Sci.">
        <title>A new Merluccius polli reference genome to investigate the effects of global change in West African waters.</title>
        <authorList>
            <person name="Mateo J.L."/>
            <person name="Blanco-Fernandez C."/>
            <person name="Garcia-Vazquez E."/>
            <person name="Machado-Schiaffino G."/>
        </authorList>
    </citation>
    <scope>NUCLEOTIDE SEQUENCE</scope>
    <source>
        <strain evidence="4">C29</strain>
        <tissue evidence="4">Fin</tissue>
    </source>
</reference>
<dbReference type="SUPFAM" id="SSF53098">
    <property type="entry name" value="Ribonuclease H-like"/>
    <property type="match status" value="1"/>
</dbReference>
<feature type="compositionally biased region" description="Polar residues" evidence="1">
    <location>
        <begin position="19"/>
        <end position="38"/>
    </location>
</feature>
<evidence type="ECO:0000313" key="4">
    <source>
        <dbReference type="EMBL" id="KAK0146901.1"/>
    </source>
</evidence>
<protein>
    <submittedName>
        <fullName evidence="4">Repressor of the inhibitor of the protein kinase</fullName>
    </submittedName>
</protein>
<dbReference type="PANTHER" id="PTHR46289:SF14">
    <property type="entry name" value="DUF4371 DOMAIN-CONTAINING PROTEIN"/>
    <property type="match status" value="1"/>
</dbReference>
<dbReference type="PANTHER" id="PTHR46289">
    <property type="entry name" value="52 KDA REPRESSOR OF THE INHIBITOR OF THE PROTEIN KINASE-LIKE PROTEIN-RELATED"/>
    <property type="match status" value="1"/>
</dbReference>
<feature type="region of interest" description="Disordered" evidence="1">
    <location>
        <begin position="1"/>
        <end position="78"/>
    </location>
</feature>
<evidence type="ECO:0000256" key="1">
    <source>
        <dbReference type="SAM" id="MobiDB-lite"/>
    </source>
</evidence>
<evidence type="ECO:0000313" key="5">
    <source>
        <dbReference type="Proteomes" id="UP001174136"/>
    </source>
</evidence>
<proteinExistence type="predicted"/>
<feature type="domain" description="DUF4371" evidence="3">
    <location>
        <begin position="208"/>
        <end position="404"/>
    </location>
</feature>
<gene>
    <name evidence="4" type="primary">THAP12_1</name>
    <name evidence="4" type="ORF">N1851_013769</name>
</gene>
<dbReference type="EMBL" id="JAOPHQ010002477">
    <property type="protein sequence ID" value="KAK0146901.1"/>
    <property type="molecule type" value="Genomic_DNA"/>
</dbReference>
<dbReference type="Proteomes" id="UP001174136">
    <property type="component" value="Unassembled WGS sequence"/>
</dbReference>
<feature type="domain" description="HAT C-terminal dimerisation" evidence="2">
    <location>
        <begin position="687"/>
        <end position="774"/>
    </location>
</feature>
<comment type="caution">
    <text evidence="4">The sequence shown here is derived from an EMBL/GenBank/DDBJ whole genome shotgun (WGS) entry which is preliminary data.</text>
</comment>
<dbReference type="InterPro" id="IPR025398">
    <property type="entry name" value="DUF4371"/>
</dbReference>
<evidence type="ECO:0000259" key="2">
    <source>
        <dbReference type="Pfam" id="PF05699"/>
    </source>
</evidence>
<accession>A0AA47P1F0</accession>
<dbReference type="Pfam" id="PF05699">
    <property type="entry name" value="Dimer_Tnp_hAT"/>
    <property type="match status" value="1"/>
</dbReference>
<dbReference type="InterPro" id="IPR008906">
    <property type="entry name" value="HATC_C_dom"/>
</dbReference>
<name>A0AA47P1F0_MERPO</name>
<keyword evidence="5" id="KW-1185">Reference proteome</keyword>